<dbReference type="EMBL" id="AVOT02112872">
    <property type="protein sequence ID" value="MBW0582581.1"/>
    <property type="molecule type" value="Genomic_DNA"/>
</dbReference>
<accession>A0A9Q3KM04</accession>
<sequence>MRLSNLDHTKFQEDVCHDLQHIPPVTENMTGKKININATKHKPWWDVNTLTLLVRGRNKACKWALIDKTPEAKNCYQAWQQAFKTEIKRLKNEHLRKFLAESSPNHVFQAYKFTKPTNSGNILPLRDSEGNLTSDKKLKARILFEGTSVIQNQVDTSDINPSIIDTPLAFPPITKHELAQALDELPKKNHQVPIKSLMNC</sequence>
<gene>
    <name evidence="1" type="ORF">O181_122296</name>
</gene>
<comment type="caution">
    <text evidence="1">The sequence shown here is derived from an EMBL/GenBank/DDBJ whole genome shotgun (WGS) entry which is preliminary data.</text>
</comment>
<name>A0A9Q3KM04_9BASI</name>
<protein>
    <submittedName>
        <fullName evidence="1">Uncharacterized protein</fullName>
    </submittedName>
</protein>
<dbReference type="AlphaFoldDB" id="A0A9Q3KM04"/>
<reference evidence="1" key="1">
    <citation type="submission" date="2021-03" db="EMBL/GenBank/DDBJ databases">
        <title>Draft genome sequence of rust myrtle Austropuccinia psidii MF-1, a brazilian biotype.</title>
        <authorList>
            <person name="Quecine M.C."/>
            <person name="Pachon D.M.R."/>
            <person name="Bonatelli M.L."/>
            <person name="Correr F.H."/>
            <person name="Franceschini L.M."/>
            <person name="Leite T.F."/>
            <person name="Margarido G.R.A."/>
            <person name="Almeida C.A."/>
            <person name="Ferrarezi J.A."/>
            <person name="Labate C.A."/>
        </authorList>
    </citation>
    <scope>NUCLEOTIDE SEQUENCE</scope>
    <source>
        <strain evidence="1">MF-1</strain>
    </source>
</reference>
<keyword evidence="2" id="KW-1185">Reference proteome</keyword>
<dbReference type="Proteomes" id="UP000765509">
    <property type="component" value="Unassembled WGS sequence"/>
</dbReference>
<proteinExistence type="predicted"/>
<evidence type="ECO:0000313" key="1">
    <source>
        <dbReference type="EMBL" id="MBW0582581.1"/>
    </source>
</evidence>
<evidence type="ECO:0000313" key="2">
    <source>
        <dbReference type="Proteomes" id="UP000765509"/>
    </source>
</evidence>
<organism evidence="1 2">
    <name type="scientific">Austropuccinia psidii MF-1</name>
    <dbReference type="NCBI Taxonomy" id="1389203"/>
    <lineage>
        <taxon>Eukaryota</taxon>
        <taxon>Fungi</taxon>
        <taxon>Dikarya</taxon>
        <taxon>Basidiomycota</taxon>
        <taxon>Pucciniomycotina</taxon>
        <taxon>Pucciniomycetes</taxon>
        <taxon>Pucciniales</taxon>
        <taxon>Sphaerophragmiaceae</taxon>
        <taxon>Austropuccinia</taxon>
    </lineage>
</organism>
<dbReference type="OrthoDB" id="2717295at2759"/>